<feature type="compositionally biased region" description="Polar residues" evidence="3">
    <location>
        <begin position="1417"/>
        <end position="1427"/>
    </location>
</feature>
<dbReference type="CDD" id="cd08276">
    <property type="entry name" value="MDR7"/>
    <property type="match status" value="1"/>
</dbReference>
<feature type="region of interest" description="Disordered" evidence="3">
    <location>
        <begin position="1699"/>
        <end position="1727"/>
    </location>
</feature>
<feature type="compositionally biased region" description="Low complexity" evidence="3">
    <location>
        <begin position="2553"/>
        <end position="2562"/>
    </location>
</feature>
<organism evidence="5 6">
    <name type="scientific">Penicillium vulpinum</name>
    <dbReference type="NCBI Taxonomy" id="29845"/>
    <lineage>
        <taxon>Eukaryota</taxon>
        <taxon>Fungi</taxon>
        <taxon>Dikarya</taxon>
        <taxon>Ascomycota</taxon>
        <taxon>Pezizomycotina</taxon>
        <taxon>Eurotiomycetes</taxon>
        <taxon>Eurotiomycetidae</taxon>
        <taxon>Eurotiales</taxon>
        <taxon>Aspergillaceae</taxon>
        <taxon>Penicillium</taxon>
    </lineage>
</organism>
<evidence type="ECO:0000313" key="5">
    <source>
        <dbReference type="EMBL" id="OQE05310.1"/>
    </source>
</evidence>
<feature type="region of interest" description="Disordered" evidence="3">
    <location>
        <begin position="425"/>
        <end position="475"/>
    </location>
</feature>
<name>A0A1V6RUV0_9EURO</name>
<feature type="region of interest" description="Disordered" evidence="3">
    <location>
        <begin position="937"/>
        <end position="978"/>
    </location>
</feature>
<dbReference type="Pfam" id="PF08240">
    <property type="entry name" value="ADH_N"/>
    <property type="match status" value="1"/>
</dbReference>
<dbReference type="InterPro" id="IPR011032">
    <property type="entry name" value="GroES-like_sf"/>
</dbReference>
<protein>
    <recommendedName>
        <fullName evidence="4">Enoyl reductase (ER) domain-containing protein</fullName>
    </recommendedName>
</protein>
<dbReference type="Gene3D" id="3.90.180.10">
    <property type="entry name" value="Medium-chain alcohol dehydrogenases, catalytic domain"/>
    <property type="match status" value="1"/>
</dbReference>
<feature type="coiled-coil region" evidence="2">
    <location>
        <begin position="2113"/>
        <end position="2147"/>
    </location>
</feature>
<feature type="compositionally biased region" description="Polar residues" evidence="3">
    <location>
        <begin position="2416"/>
        <end position="2435"/>
    </location>
</feature>
<feature type="compositionally biased region" description="Low complexity" evidence="3">
    <location>
        <begin position="353"/>
        <end position="372"/>
    </location>
</feature>
<evidence type="ECO:0000256" key="2">
    <source>
        <dbReference type="SAM" id="Coils"/>
    </source>
</evidence>
<feature type="region of interest" description="Disordered" evidence="3">
    <location>
        <begin position="1058"/>
        <end position="1104"/>
    </location>
</feature>
<feature type="compositionally biased region" description="Polar residues" evidence="3">
    <location>
        <begin position="2263"/>
        <end position="2273"/>
    </location>
</feature>
<proteinExistence type="predicted"/>
<dbReference type="Gene3D" id="3.40.50.720">
    <property type="entry name" value="NAD(P)-binding Rossmann-like Domain"/>
    <property type="match status" value="1"/>
</dbReference>
<dbReference type="InterPro" id="IPR020843">
    <property type="entry name" value="ER"/>
</dbReference>
<feature type="coiled-coil region" evidence="2">
    <location>
        <begin position="1968"/>
        <end position="2086"/>
    </location>
</feature>
<feature type="compositionally biased region" description="Basic and acidic residues" evidence="3">
    <location>
        <begin position="1239"/>
        <end position="1252"/>
    </location>
</feature>
<dbReference type="InterPro" id="IPR036291">
    <property type="entry name" value="NAD(P)-bd_dom_sf"/>
</dbReference>
<feature type="compositionally biased region" description="Polar residues" evidence="3">
    <location>
        <begin position="429"/>
        <end position="440"/>
    </location>
</feature>
<dbReference type="SUPFAM" id="SSF50129">
    <property type="entry name" value="GroES-like"/>
    <property type="match status" value="1"/>
</dbReference>
<dbReference type="SMART" id="SM00829">
    <property type="entry name" value="PKS_ER"/>
    <property type="match status" value="1"/>
</dbReference>
<feature type="compositionally biased region" description="Polar residues" evidence="3">
    <location>
        <begin position="1442"/>
        <end position="1455"/>
    </location>
</feature>
<comment type="caution">
    <text evidence="5">The sequence shown here is derived from an EMBL/GenBank/DDBJ whole genome shotgun (WGS) entry which is preliminary data.</text>
</comment>
<feature type="region of interest" description="Disordered" evidence="3">
    <location>
        <begin position="353"/>
        <end position="409"/>
    </location>
</feature>
<feature type="region of interest" description="Disordered" evidence="3">
    <location>
        <begin position="1354"/>
        <end position="1399"/>
    </location>
</feature>
<dbReference type="InterPro" id="IPR013149">
    <property type="entry name" value="ADH-like_C"/>
</dbReference>
<feature type="domain" description="Enoyl reductase (ER)" evidence="4">
    <location>
        <begin position="12"/>
        <end position="330"/>
    </location>
</feature>
<feature type="compositionally biased region" description="Basic and acidic residues" evidence="3">
    <location>
        <begin position="1360"/>
        <end position="1371"/>
    </location>
</feature>
<feature type="coiled-coil region" evidence="2">
    <location>
        <begin position="1845"/>
        <end position="1893"/>
    </location>
</feature>
<dbReference type="PANTHER" id="PTHR32083">
    <property type="entry name" value="CILIA AND FLAGELLA-ASSOCIATED PROTEIN 58-RELATED"/>
    <property type="match status" value="1"/>
</dbReference>
<evidence type="ECO:0000259" key="4">
    <source>
        <dbReference type="SMART" id="SM00829"/>
    </source>
</evidence>
<dbReference type="Proteomes" id="UP000191518">
    <property type="component" value="Unassembled WGS sequence"/>
</dbReference>
<feature type="compositionally biased region" description="Low complexity" evidence="3">
    <location>
        <begin position="1570"/>
        <end position="1585"/>
    </location>
</feature>
<keyword evidence="1 2" id="KW-0175">Coiled coil</keyword>
<dbReference type="GO" id="GO:0016491">
    <property type="term" value="F:oxidoreductase activity"/>
    <property type="evidence" value="ECO:0007669"/>
    <property type="project" value="InterPro"/>
</dbReference>
<feature type="region of interest" description="Disordered" evidence="3">
    <location>
        <begin position="1549"/>
        <end position="1588"/>
    </location>
</feature>
<evidence type="ECO:0000256" key="3">
    <source>
        <dbReference type="SAM" id="MobiDB-lite"/>
    </source>
</evidence>
<dbReference type="PANTHER" id="PTHR32083:SF0">
    <property type="entry name" value="CILIA AND FLAGELLA-ASSOCIATED PROTEIN 58"/>
    <property type="match status" value="1"/>
</dbReference>
<keyword evidence="6" id="KW-1185">Reference proteome</keyword>
<feature type="compositionally biased region" description="Polar residues" evidence="3">
    <location>
        <begin position="1483"/>
        <end position="1496"/>
    </location>
</feature>
<evidence type="ECO:0000256" key="1">
    <source>
        <dbReference type="ARBA" id="ARBA00023054"/>
    </source>
</evidence>
<evidence type="ECO:0000313" key="6">
    <source>
        <dbReference type="Proteomes" id="UP000191518"/>
    </source>
</evidence>
<dbReference type="InterPro" id="IPR013154">
    <property type="entry name" value="ADH-like_N"/>
</dbReference>
<feature type="region of interest" description="Disordered" evidence="3">
    <location>
        <begin position="1239"/>
        <end position="1265"/>
    </location>
</feature>
<dbReference type="GO" id="GO:0005856">
    <property type="term" value="C:cytoskeleton"/>
    <property type="evidence" value="ECO:0007669"/>
    <property type="project" value="TreeGrafter"/>
</dbReference>
<feature type="coiled-coil region" evidence="2">
    <location>
        <begin position="2210"/>
        <end position="2244"/>
    </location>
</feature>
<dbReference type="STRING" id="29845.A0A1V6RUV0"/>
<feature type="compositionally biased region" description="Polar residues" evidence="3">
    <location>
        <begin position="1070"/>
        <end position="1094"/>
    </location>
</feature>
<feature type="coiled-coil region" evidence="2">
    <location>
        <begin position="2290"/>
        <end position="2324"/>
    </location>
</feature>
<sequence length="2568" mass="282137">MARQWVLTSQEGFETSLEYQQDVKIPSAHELGPREVLVRMHAASLNYREIIIPGPVAAMGPITPPLIPGCDGAGIVEGLGSSVRDFSLGDRVLTHVASKLAESRGDDALAGLDDAHACLGQGSDGTLRSHGVFSEAGLVHAPKSLDLLPAATLCCAWAAAWNGLFGTGGLSIAALQLAVAVGATVIATTSSEERAARLKTLGATHVINYQVNPKSWGEEARRLTPDGRGVDFVVDVGGNETLPHSLAAVRVDGIVLAMGQVGESTVDAVPMFAALLHTCIVRGSLAHSRNQFRELIRFIDDHKIVPAVDDVVFELAEAKNLDHSVSSATSAPSPQFHSRDTRLVRESRLAPSLLLSSPPSGDSSPSTVGSPGQRTSPRSITLEPPPLPFLSSYRRTEDSQPSSPVNREAESSIYYTTAWGSPYAAPSTRRLSVSNSQQESAGVDRGSSPISPVSSVANRTEFPRSSAANDDTLAPVDHSLATKNGEKSIRDFTQDWINQYLTGQPRTERSNWLSDDSGSEAPSFITARNHFADDTSDDWLGLEDDFRSDDLLRTPTLSDFVGKKAAARAKVNKTLHKRADTLRQEDFWGFAYDRDPLLSNMSDLNTPTLEVNSPVEKPLPPPPADATEATADMEDPFNPVPLKTQVSDINGSVTQTPRRRKKLVWHGKACIIELPHDDKRGSEHGYRLLTPADVQQRMQEWETKGYDVRGFTIGDSEDPSIMTTLGGLSRPLYPDPYDLHEISKSEPLVVNFPDRAKWEAYITELQEEKLRALGVSFGDDEPEQSISPDYSLNPSGTPFPGLVASSPMPTASAAGNPLGHIHPFSPHFNQPAMLPPGAMGSMASPASQFGMQTPFMGAEQNMMGGFPFQFQPTLPAQGSMTPQGFINARQATSSVGPGAMGNFSSMLSPVSPLHDQGSFHTGFNDKGVFDDQFGHGMHQEGLPYQAPQTPVNGHPDHFHTSNVEIAQPTPRGHGHNLSETLQRGLDQMTHTDYHLEDSIDRQLEDDYRDSNSHAGLNPGMLKSRWGLPENEHHAQNPSHLPLHSFAQHQLPHQFFGDQYQQHNGHDASDLDTNPSVAGTPQTRQGPWHENQASGHSYHGGHQSQLSISSLNVAAKEFDPTASFNSQPAPFGNDPFQFGGRGEQGFGFAPPPSFAPGTSLNGSIGPKRNHNASGSGTFKFSAASFNVDAPVFNPNPSISLNSDASSTQPLASRTKIFGDIDISEISTPDKKSKAIPIVRPDDIEQDSNRKEQAVEDDTNGRPVPIDRHKRARRGVGHAEGEARYSISTNPLGEAGNAQALSALYAVAEGKENVMPNEDNPVERTDTPVSEAETWTLFDAKRDAENMSETGSPIRAQTSKDIVVEEREPREPAVGDTTSVTVSRGVEHAPHGSRTSVKGTTLSANARPFEFKPAVSEFVPTTVQPSSLAEPTPRDENVIEEQSIENSVKSPAESKSMQAGLMASRFAATSPPKATTSPDHRAGSEANTPTRVETQFITRQPKHYDSPWDSEDDSPDDEELNAVMEQLNDDDADVGIERHATPYQTIHATPFQPRHDHFTESMGGPTKEQRFGSAEARSEAPSPSPGGVPKTYRLSIPRLGSDIDANSNATFSPQKSLISRLQSPVRHLITENDHVSDWDDMISAGEDEKFLNRNRFFDRRINDLVGSAIDERLGPMERALAVIQQSVASIATDTASRKVFRGTSAEMEDSDADDEDDDAEETSIRDRSPHNMRERKLEMLKNVVMEALVTHDIPQRISPHSSHSEMAQLKESISELQALTIKKLAQDPVGDMREILEEAMAKQLAQQVALQKPPSPRLSEAEEIGADSLMLQIDGLKSMLRVADERAEQEYKDRRDAQDAISELQRLLKFAEEDAARHSAAAEDAESRLLQFKEEKIPYFEKMQFRTESLLEESETLKVTIAELSTKNIALEGTLDEYRLSSDTFRRQLDTSKGENKSLHETIDHLRTRIEDSMISRQNLTEKFDRLQDDMLSVTADITRDQASWRRKEEEQSARYNELRASHSRELQLREKLEEDVRKFEINEREATKLRFIQDQSQRENARLEELITSLRAENHDLQIQAARFEREFIEARESSHAEIQRTRTSMEADLEASNSQVNIVRAELEAQILRLETQLENTRMDTDTARERYELLLEEAQDSKVTALAAKDLAIDETRKIHERVLNDLRERHARALHNSSEDRARGESHNMERMALSEDKAKHLQERVNLLEEKLEIAQAAARAAAEAAHSAKAIPIPAPDAAPSHSRATPSMSYNKGSAEPERISPQALRESIFVLQDQLQQRETRIEELEQEVSAIDKDAPNKIKEKDTEITWLRELLGVRIDDLQDIIQTVSKPAFNQQAVRDAAIRLKANLQMQQQEKERLTTGNLPSLADIAASPRSLPLAAAAAWGNWRKGRESATNSSDQTPSKPSNASTFLSGLLTPPSSHARANGTGSQTSAAARFAQTRPLRGPRRGSVRSQAPITEPPQTPPLLRRSSYDHDAEPAHYEDGSFADENESTVDGMVSASPKSRDDDGPFGPQIDEAEAEESDIQIQADADVSSSDEASTEEE</sequence>
<feature type="compositionally biased region" description="Polar residues" evidence="3">
    <location>
        <begin position="448"/>
        <end position="458"/>
    </location>
</feature>
<feature type="region of interest" description="Disordered" evidence="3">
    <location>
        <begin position="1416"/>
        <end position="1515"/>
    </location>
</feature>
<dbReference type="SUPFAM" id="SSF51735">
    <property type="entry name" value="NAD(P)-binding Rossmann-fold domains"/>
    <property type="match status" value="1"/>
</dbReference>
<dbReference type="Pfam" id="PF00107">
    <property type="entry name" value="ADH_zinc_N"/>
    <property type="match status" value="1"/>
</dbReference>
<accession>A0A1V6RUV0</accession>
<reference evidence="6" key="1">
    <citation type="journal article" date="2017" name="Nat. Microbiol.">
        <title>Global analysis of biosynthetic gene clusters reveals vast potential of secondary metabolite production in Penicillium species.</title>
        <authorList>
            <person name="Nielsen J.C."/>
            <person name="Grijseels S."/>
            <person name="Prigent S."/>
            <person name="Ji B."/>
            <person name="Dainat J."/>
            <person name="Nielsen K.F."/>
            <person name="Frisvad J.C."/>
            <person name="Workman M."/>
            <person name="Nielsen J."/>
        </authorList>
    </citation>
    <scope>NUCLEOTIDE SEQUENCE [LARGE SCALE GENOMIC DNA]</scope>
    <source>
        <strain evidence="6">IBT 29486</strain>
    </source>
</reference>
<feature type="compositionally biased region" description="Basic and acidic residues" evidence="3">
    <location>
        <begin position="2494"/>
        <end position="2507"/>
    </location>
</feature>
<feature type="compositionally biased region" description="Acidic residues" evidence="3">
    <location>
        <begin position="1704"/>
        <end position="1719"/>
    </location>
</feature>
<feature type="region of interest" description="Disordered" evidence="3">
    <location>
        <begin position="2253"/>
        <end position="2279"/>
    </location>
</feature>
<feature type="compositionally biased region" description="Acidic residues" evidence="3">
    <location>
        <begin position="1506"/>
        <end position="1515"/>
    </location>
</feature>
<feature type="region of interest" description="Disordered" evidence="3">
    <location>
        <begin position="1008"/>
        <end position="1039"/>
    </location>
</feature>
<feature type="region of interest" description="Disordered" evidence="3">
    <location>
        <begin position="2412"/>
        <end position="2568"/>
    </location>
</feature>
<dbReference type="EMBL" id="MDYP01000025">
    <property type="protein sequence ID" value="OQE05310.1"/>
    <property type="molecule type" value="Genomic_DNA"/>
</dbReference>
<gene>
    <name evidence="5" type="ORF">PENVUL_c025G03405</name>
</gene>